<evidence type="ECO:0000256" key="4">
    <source>
        <dbReference type="ARBA" id="ARBA00073064"/>
    </source>
</evidence>
<dbReference type="GO" id="GO:0005085">
    <property type="term" value="F:guanyl-nucleotide exchange factor activity"/>
    <property type="evidence" value="ECO:0007669"/>
    <property type="project" value="InterPro"/>
</dbReference>
<dbReference type="Proteomes" id="UP001295469">
    <property type="component" value="Chromosome A10"/>
</dbReference>
<dbReference type="PANTHER" id="PTHR23101">
    <property type="entry name" value="RAB GDP/GTP EXCHANGE FACTOR"/>
    <property type="match status" value="1"/>
</dbReference>
<dbReference type="Pfam" id="PF02204">
    <property type="entry name" value="VPS9"/>
    <property type="match status" value="1"/>
</dbReference>
<feature type="compositionally biased region" description="Basic and acidic residues" evidence="5">
    <location>
        <begin position="415"/>
        <end position="427"/>
    </location>
</feature>
<dbReference type="PROSITE" id="PS51205">
    <property type="entry name" value="VPS9"/>
    <property type="match status" value="1"/>
</dbReference>
<reference evidence="7" key="1">
    <citation type="submission" date="2021-01" db="EMBL/GenBank/DDBJ databases">
        <authorList>
            <consortium name="Genoscope - CEA"/>
            <person name="William W."/>
        </authorList>
    </citation>
    <scope>NUCLEOTIDE SEQUENCE</scope>
</reference>
<feature type="compositionally biased region" description="Low complexity" evidence="5">
    <location>
        <begin position="386"/>
        <end position="400"/>
    </location>
</feature>
<feature type="domain" description="VPS9" evidence="6">
    <location>
        <begin position="102"/>
        <end position="246"/>
    </location>
</feature>
<keyword evidence="3" id="KW-0342">GTP-binding</keyword>
<dbReference type="GO" id="GO:0005096">
    <property type="term" value="F:GTPase activator activity"/>
    <property type="evidence" value="ECO:0007669"/>
    <property type="project" value="UniProtKB-KW"/>
</dbReference>
<dbReference type="FunFam" id="1.20.1050.80:FF:000007">
    <property type="entry name" value="Vacuolar protein sorting-associated protein 9A"/>
    <property type="match status" value="1"/>
</dbReference>
<dbReference type="SMR" id="A0A817BDN3"/>
<gene>
    <name evidence="7" type="ORF">DARMORV10_A10P27920.1</name>
</gene>
<protein>
    <recommendedName>
        <fullName evidence="4">Vacuolar protein sorting-associated protein 9A</fullName>
    </recommendedName>
</protein>
<dbReference type="InterPro" id="IPR041545">
    <property type="entry name" value="DUF5601"/>
</dbReference>
<dbReference type="GO" id="GO:0016192">
    <property type="term" value="P:vesicle-mediated transport"/>
    <property type="evidence" value="ECO:0007669"/>
    <property type="project" value="InterPro"/>
</dbReference>
<dbReference type="InterPro" id="IPR037191">
    <property type="entry name" value="VPS9_dom_sf"/>
</dbReference>
<accession>A0A817BDN3</accession>
<feature type="compositionally biased region" description="Basic and acidic residues" evidence="5">
    <location>
        <begin position="487"/>
        <end position="504"/>
    </location>
</feature>
<proteinExistence type="predicted"/>
<dbReference type="InterPro" id="IPR045046">
    <property type="entry name" value="Vps9-like"/>
</dbReference>
<evidence type="ECO:0000256" key="1">
    <source>
        <dbReference type="ARBA" id="ARBA00022468"/>
    </source>
</evidence>
<dbReference type="GO" id="GO:0005525">
    <property type="term" value="F:GTP binding"/>
    <property type="evidence" value="ECO:0007669"/>
    <property type="project" value="UniProtKB-KW"/>
</dbReference>
<evidence type="ECO:0000313" key="7">
    <source>
        <dbReference type="EMBL" id="CAF2354507.1"/>
    </source>
</evidence>
<evidence type="ECO:0000259" key="6">
    <source>
        <dbReference type="PROSITE" id="PS51205"/>
    </source>
</evidence>
<dbReference type="SUPFAM" id="SSF109993">
    <property type="entry name" value="VPS9 domain"/>
    <property type="match status" value="1"/>
</dbReference>
<dbReference type="FunFam" id="1.10.246.120:FF:000003">
    <property type="entry name" value="Vacuolar protein sorting-associated protein 9A"/>
    <property type="match status" value="1"/>
</dbReference>
<dbReference type="InterPro" id="IPR003123">
    <property type="entry name" value="VPS9"/>
</dbReference>
<name>A0A817BDN3_BRANA</name>
<dbReference type="SMART" id="SM00167">
    <property type="entry name" value="VPS9"/>
    <property type="match status" value="1"/>
</dbReference>
<organism evidence="7">
    <name type="scientific">Brassica napus</name>
    <name type="common">Rape</name>
    <dbReference type="NCBI Taxonomy" id="3708"/>
    <lineage>
        <taxon>Eukaryota</taxon>
        <taxon>Viridiplantae</taxon>
        <taxon>Streptophyta</taxon>
        <taxon>Embryophyta</taxon>
        <taxon>Tracheophyta</taxon>
        <taxon>Spermatophyta</taxon>
        <taxon>Magnoliopsida</taxon>
        <taxon>eudicotyledons</taxon>
        <taxon>Gunneridae</taxon>
        <taxon>Pentapetalae</taxon>
        <taxon>rosids</taxon>
        <taxon>malvids</taxon>
        <taxon>Brassicales</taxon>
        <taxon>Brassicaceae</taxon>
        <taxon>Brassiceae</taxon>
        <taxon>Brassica</taxon>
    </lineage>
</organism>
<evidence type="ECO:0000256" key="3">
    <source>
        <dbReference type="ARBA" id="ARBA00023134"/>
    </source>
</evidence>
<dbReference type="PANTHER" id="PTHR23101:SF110">
    <property type="entry name" value="GENOME ASSEMBLY, CHROMOSOME: A10"/>
    <property type="match status" value="1"/>
</dbReference>
<sequence length="512" mass="57015">MENIDVFPGLHDFLERMRKPSAGDFVKSIKSFIVSFSNHAPDPEKDSEAVQEFFTKMEAAFRAHPLWSGSSEEELDSAADGLEKYVMTKLFTRVFASNTEDVISDEKLFQKMSLVQQFISPESLDIQPTFQNETSWLLAQKELQKMNMYKAPRDKLMCILSCCKVINNLLLNASIASKENAPGADEFLPVLIYVTIKANPPQFHSNLLYIQRYRRQSKLVGEASYFFTNLLSAESFISNIDAKSLSMDEADFENKMESARARLSGLGIQSYQTDHGAAPTAHNPKRETTLLQSQSSDSLSGTNETLNQRSELPIKKAESISDLENKGAATLLNGSSEASKILKEYPYVFASAGDLRVGDVEGLLNDYKQLVFKYVCLSKGLGEATTSLASSSSPLQPSTETETEDQTTVSSDVQTKTETDRSVDDLMRALQGEGDNVHKLSDVKQEDYSEDVVQERGEELDPKVVEETDTEDIDLKKLSAEIEDDNSSSKRAEDEDADSKHLVAEDQNDQSQ</sequence>
<evidence type="ECO:0000256" key="5">
    <source>
        <dbReference type="SAM" id="MobiDB-lite"/>
    </source>
</evidence>
<keyword evidence="2" id="KW-0547">Nucleotide-binding</keyword>
<dbReference type="Gene3D" id="1.20.1050.80">
    <property type="entry name" value="VPS9 domain"/>
    <property type="match status" value="1"/>
</dbReference>
<dbReference type="Gene3D" id="1.10.246.120">
    <property type="match status" value="1"/>
</dbReference>
<keyword evidence="1" id="KW-0343">GTPase activation</keyword>
<feature type="region of interest" description="Disordered" evidence="5">
    <location>
        <begin position="386"/>
        <end position="512"/>
    </location>
</feature>
<dbReference type="AlphaFoldDB" id="A0A817BDN3"/>
<feature type="compositionally biased region" description="Basic and acidic residues" evidence="5">
    <location>
        <begin position="435"/>
        <end position="466"/>
    </location>
</feature>
<evidence type="ECO:0000256" key="2">
    <source>
        <dbReference type="ARBA" id="ARBA00022741"/>
    </source>
</evidence>
<dbReference type="EMBL" id="HG994364">
    <property type="protein sequence ID" value="CAF2354507.1"/>
    <property type="molecule type" value="Genomic_DNA"/>
</dbReference>
<dbReference type="Pfam" id="PF18151">
    <property type="entry name" value="DUF5601"/>
    <property type="match status" value="1"/>
</dbReference>